<organism evidence="2 3">
    <name type="scientific">Pedobacter chitinilyticus</name>
    <dbReference type="NCBI Taxonomy" id="2233776"/>
    <lineage>
        <taxon>Bacteria</taxon>
        <taxon>Pseudomonadati</taxon>
        <taxon>Bacteroidota</taxon>
        <taxon>Sphingobacteriia</taxon>
        <taxon>Sphingobacteriales</taxon>
        <taxon>Sphingobacteriaceae</taxon>
        <taxon>Pedobacter</taxon>
    </lineage>
</organism>
<evidence type="ECO:0000256" key="1">
    <source>
        <dbReference type="SAM" id="SignalP"/>
    </source>
</evidence>
<feature type="signal peptide" evidence="1">
    <location>
        <begin position="1"/>
        <end position="21"/>
    </location>
</feature>
<name>A0A443YWS2_9SPHI</name>
<feature type="chain" id="PRO_5019588094" evidence="1">
    <location>
        <begin position="22"/>
        <end position="285"/>
    </location>
</feature>
<sequence>MKNTFAKTSLFCLLLFTLSCAKDIEYIQPGGGKGGAAFFKAKVDGQTIEFKQATKATYNVLDKKTIEILAFTESGKTMGFVIDDFKGPGKYLITETMLTTMSYIGDPQDFETFFISTGGQITITSYSDKLIAGKFDFTGNNGERDIAISNGEFSIDLSTLPVHDHLGDNKISAKLNGVLAGFKGQIIIGGTVLNISGMYGTKAITLSLRDFNGVGTYTLTPDLYFGNTLVYIQSADDAEFVCTSGTATVTSVDNKIFKGTFSGILENSNGDKINITEGHFEVKGD</sequence>
<evidence type="ECO:0000313" key="3">
    <source>
        <dbReference type="Proteomes" id="UP000284120"/>
    </source>
</evidence>
<proteinExistence type="predicted"/>
<dbReference type="RefSeq" id="WP_113646892.1">
    <property type="nucleotide sequence ID" value="NZ_QMHN01000002.1"/>
</dbReference>
<protein>
    <submittedName>
        <fullName evidence="2">Uncharacterized protein</fullName>
    </submittedName>
</protein>
<reference evidence="2 3" key="1">
    <citation type="submission" date="2018-06" db="EMBL/GenBank/DDBJ databases">
        <title>Pedobacter endophyticus sp. nov., an endophytic bacterium isolated from a leaf of Triticum aestivum.</title>
        <authorList>
            <person name="Zhang L."/>
        </authorList>
    </citation>
    <scope>NUCLEOTIDE SEQUENCE [LARGE SCALE GENOMIC DNA]</scope>
    <source>
        <strain evidence="2 3">CM134L-2</strain>
    </source>
</reference>
<dbReference type="EMBL" id="SAYW01000002">
    <property type="protein sequence ID" value="RWU08368.1"/>
    <property type="molecule type" value="Genomic_DNA"/>
</dbReference>
<dbReference type="PROSITE" id="PS51257">
    <property type="entry name" value="PROKAR_LIPOPROTEIN"/>
    <property type="match status" value="1"/>
</dbReference>
<evidence type="ECO:0000313" key="2">
    <source>
        <dbReference type="EMBL" id="RWU08368.1"/>
    </source>
</evidence>
<keyword evidence="1" id="KW-0732">Signal</keyword>
<comment type="caution">
    <text evidence="2">The sequence shown here is derived from an EMBL/GenBank/DDBJ whole genome shotgun (WGS) entry which is preliminary data.</text>
</comment>
<gene>
    <name evidence="2" type="ORF">DPV69_08300</name>
</gene>
<dbReference type="Proteomes" id="UP000284120">
    <property type="component" value="Unassembled WGS sequence"/>
</dbReference>
<accession>A0A443YWS2</accession>
<keyword evidence="3" id="KW-1185">Reference proteome</keyword>
<dbReference type="AlphaFoldDB" id="A0A443YWS2"/>
<dbReference type="OrthoDB" id="751053at2"/>